<name>A0A2J6TJ32_9HELO</name>
<protein>
    <submittedName>
        <fullName evidence="2">HET-domain-containing protein</fullName>
    </submittedName>
</protein>
<dbReference type="RefSeq" id="XP_024739926.1">
    <property type="nucleotide sequence ID" value="XM_024879869.1"/>
</dbReference>
<dbReference type="OrthoDB" id="2288928at2759"/>
<accession>A0A2J6TJ32</accession>
<dbReference type="InParanoid" id="A0A2J6TJ32"/>
<evidence type="ECO:0000313" key="2">
    <source>
        <dbReference type="EMBL" id="PMD63022.1"/>
    </source>
</evidence>
<reference evidence="2 3" key="1">
    <citation type="submission" date="2016-04" db="EMBL/GenBank/DDBJ databases">
        <title>A degradative enzymes factory behind the ericoid mycorrhizal symbiosis.</title>
        <authorList>
            <consortium name="DOE Joint Genome Institute"/>
            <person name="Martino E."/>
            <person name="Morin E."/>
            <person name="Grelet G."/>
            <person name="Kuo A."/>
            <person name="Kohler A."/>
            <person name="Daghino S."/>
            <person name="Barry K."/>
            <person name="Choi C."/>
            <person name="Cichocki N."/>
            <person name="Clum A."/>
            <person name="Copeland A."/>
            <person name="Hainaut M."/>
            <person name="Haridas S."/>
            <person name="Labutti K."/>
            <person name="Lindquist E."/>
            <person name="Lipzen A."/>
            <person name="Khouja H.-R."/>
            <person name="Murat C."/>
            <person name="Ohm R."/>
            <person name="Olson A."/>
            <person name="Spatafora J."/>
            <person name="Veneault-Fourrey C."/>
            <person name="Henrissat B."/>
            <person name="Grigoriev I."/>
            <person name="Martin F."/>
            <person name="Perotto S."/>
        </authorList>
    </citation>
    <scope>NUCLEOTIDE SEQUENCE [LARGE SCALE GENOMIC DNA]</scope>
    <source>
        <strain evidence="2 3">E</strain>
    </source>
</reference>
<dbReference type="GeneID" id="36587946"/>
<feature type="non-terminal residue" evidence="2">
    <location>
        <position position="669"/>
    </location>
</feature>
<dbReference type="Proteomes" id="UP000235371">
    <property type="component" value="Unassembled WGS sequence"/>
</dbReference>
<dbReference type="AlphaFoldDB" id="A0A2J6TJ32"/>
<dbReference type="InterPro" id="IPR052895">
    <property type="entry name" value="HetReg/Transcr_Mod"/>
</dbReference>
<gene>
    <name evidence="2" type="ORF">K444DRAFT_611040</name>
</gene>
<dbReference type="STRING" id="1095630.A0A2J6TJ32"/>
<evidence type="ECO:0000259" key="1">
    <source>
        <dbReference type="Pfam" id="PF06985"/>
    </source>
</evidence>
<dbReference type="Pfam" id="PF06985">
    <property type="entry name" value="HET"/>
    <property type="match status" value="1"/>
</dbReference>
<dbReference type="Pfam" id="PF26639">
    <property type="entry name" value="Het-6_barrel"/>
    <property type="match status" value="1"/>
</dbReference>
<dbReference type="PANTHER" id="PTHR24148">
    <property type="entry name" value="ANKYRIN REPEAT DOMAIN-CONTAINING PROTEIN 39 HOMOLOG-RELATED"/>
    <property type="match status" value="1"/>
</dbReference>
<sequence length="669" mass="76392">MSTDSSHPALCSRLQDRAALSKTAAKTPTGKLYQYQPLPSYDFIRILELLPDETTEDGGGGVRCRLHTERFADAEDKYAAISYVWGDPNDRVPIICDGRIIEVTVNLADALSHIRDWTESRFVWADAVCINQEDDTEKGHQVKRMGKVYENAEEVLVWLGSDSEGIAEDCFNLIRETNEYLDHQLEIYGGVLHIPAITKASPISFEKSRWNKVRALVEMPWFKRLWVIQEAALAKQCTLLWGNNQLSIAEVCELSDFVDYRLDLRNLVGEIGTGQVGDNFSTQCTYQSAKSWMRTKPLIKARHGSSNDMLFLGVLDSGRRMKSTFEVDRVFAFLGNPLARKYGEDELVVEPDYSKSIQEVYFEMACSLLAHPREAPYLLSFVDHHNNESVEGTTLGRDDAFPSWVPRWDKDWRQYSISLTHFWYRAGGLERNFNAAVQTDKSLLLPAIIFDHLAWTSNTLDEDNLSLNPDIWDEDTRAADKPFIDLLFTRVRKAFNKHCHDRYSKVVSTSTKSIEDAFSLTLTRQYPADDEFNLVEHQRDFKAYLQAARQLVDKHSTSTRKRMRGTVRKWLASLRSGSSSVFRYDRALDYAHNRRFAITESGRFGLVDRLAELNDVCCICPGMQVPLILRPREDGRYGLVGDSYIHGVMAGEVMEQLEKGEVKLENIVL</sequence>
<proteinExistence type="predicted"/>
<keyword evidence="3" id="KW-1185">Reference proteome</keyword>
<evidence type="ECO:0000313" key="3">
    <source>
        <dbReference type="Proteomes" id="UP000235371"/>
    </source>
</evidence>
<dbReference type="EMBL" id="KZ613783">
    <property type="protein sequence ID" value="PMD63022.1"/>
    <property type="molecule type" value="Genomic_DNA"/>
</dbReference>
<organism evidence="2 3">
    <name type="scientific">Hyaloscypha bicolor E</name>
    <dbReference type="NCBI Taxonomy" id="1095630"/>
    <lineage>
        <taxon>Eukaryota</taxon>
        <taxon>Fungi</taxon>
        <taxon>Dikarya</taxon>
        <taxon>Ascomycota</taxon>
        <taxon>Pezizomycotina</taxon>
        <taxon>Leotiomycetes</taxon>
        <taxon>Helotiales</taxon>
        <taxon>Hyaloscyphaceae</taxon>
        <taxon>Hyaloscypha</taxon>
        <taxon>Hyaloscypha bicolor</taxon>
    </lineage>
</organism>
<dbReference type="InterPro" id="IPR010730">
    <property type="entry name" value="HET"/>
</dbReference>
<feature type="domain" description="Heterokaryon incompatibility" evidence="1">
    <location>
        <begin position="78"/>
        <end position="230"/>
    </location>
</feature>
<dbReference type="PANTHER" id="PTHR24148:SF64">
    <property type="entry name" value="HETEROKARYON INCOMPATIBILITY DOMAIN-CONTAINING PROTEIN"/>
    <property type="match status" value="1"/>
</dbReference>